<dbReference type="Proteomes" id="UP000256645">
    <property type="component" value="Unassembled WGS sequence"/>
</dbReference>
<evidence type="ECO:0000256" key="2">
    <source>
        <dbReference type="ARBA" id="ARBA00022963"/>
    </source>
</evidence>
<dbReference type="Gene3D" id="3.40.1090.10">
    <property type="entry name" value="Cytosolic phospholipase A2 catalytic domain"/>
    <property type="match status" value="1"/>
</dbReference>
<keyword evidence="1 4" id="KW-0378">Hydrolase</keyword>
<comment type="caution">
    <text evidence="7">The sequence shown here is derived from an EMBL/GenBank/DDBJ whole genome shotgun (WGS) entry which is preliminary data.</text>
</comment>
<feature type="compositionally biased region" description="Polar residues" evidence="5">
    <location>
        <begin position="22"/>
        <end position="44"/>
    </location>
</feature>
<keyword evidence="2 4" id="KW-0442">Lipid degradation</keyword>
<evidence type="ECO:0000256" key="1">
    <source>
        <dbReference type="ARBA" id="ARBA00022801"/>
    </source>
</evidence>
<dbReference type="Pfam" id="PF01734">
    <property type="entry name" value="Patatin"/>
    <property type="match status" value="1"/>
</dbReference>
<dbReference type="GO" id="GO:0016020">
    <property type="term" value="C:membrane"/>
    <property type="evidence" value="ECO:0007669"/>
    <property type="project" value="TreeGrafter"/>
</dbReference>
<dbReference type="PROSITE" id="PS51635">
    <property type="entry name" value="PNPLA"/>
    <property type="match status" value="1"/>
</dbReference>
<evidence type="ECO:0000256" key="4">
    <source>
        <dbReference type="PROSITE-ProRule" id="PRU01161"/>
    </source>
</evidence>
<dbReference type="OrthoDB" id="1658288at2759"/>
<dbReference type="InterPro" id="IPR016035">
    <property type="entry name" value="Acyl_Trfase/lysoPLipase"/>
</dbReference>
<evidence type="ECO:0000256" key="5">
    <source>
        <dbReference type="SAM" id="MobiDB-lite"/>
    </source>
</evidence>
<organism evidence="7 8">
    <name type="scientific">Coleophoma cylindrospora</name>
    <dbReference type="NCBI Taxonomy" id="1849047"/>
    <lineage>
        <taxon>Eukaryota</taxon>
        <taxon>Fungi</taxon>
        <taxon>Dikarya</taxon>
        <taxon>Ascomycota</taxon>
        <taxon>Pezizomycotina</taxon>
        <taxon>Leotiomycetes</taxon>
        <taxon>Helotiales</taxon>
        <taxon>Dermateaceae</taxon>
        <taxon>Coleophoma</taxon>
    </lineage>
</organism>
<protein>
    <recommendedName>
        <fullName evidence="6">PNPLA domain-containing protein</fullName>
    </recommendedName>
</protein>
<feature type="domain" description="PNPLA" evidence="6">
    <location>
        <begin position="122"/>
        <end position="345"/>
    </location>
</feature>
<evidence type="ECO:0000313" key="7">
    <source>
        <dbReference type="EMBL" id="RDW58614.1"/>
    </source>
</evidence>
<dbReference type="STRING" id="1849047.A0A3D8QAV3"/>
<dbReference type="SUPFAM" id="SSF52151">
    <property type="entry name" value="FabD/lysophospholipase-like"/>
    <property type="match status" value="1"/>
</dbReference>
<sequence>MSSNSLHIQHCAKSAESGDCADSSTDVAGSSMTTGSPEIPQHQSVPRRRRDTDHELSSTSSILDGSWTKQYVLSFERQPPKCAMSSFDPQTSSRPKPEVEREEIGHSSFKTWLARAKSKRRLGEYERIARNQSSQNGADDIKARHDRSQYLPCHYFDYIGGTSTGGLISIMLGRLRMSVDDTIEEYEDLAGYIFGHPRLFSIRGPILFPRDKYDARRVVDVIEHVVSKHLCGKTPLLIQNPFASHERMCKTIVVAYGSRSNEEGNANAADPPYLFRSYDHHPHISDASNKYSWAERNPGYAHRIPIWQVARATSAAPTYFNPITIEDQKFLDGAFGTNNPTREVFDEVCQMNGNQKSSVGLLVSIGTGMSTTSKFAESRFKTYYTYFKAAQKLAVNAEKVHQDISRDFNTSDENDQIYHRFNVPLNLPQTPTAECSSSKDHQIIGNTTRRRIKPLGSMALDEWKPKSRIFRRKCNTTIRDIKEATEAYLADPKVQADLEAVASTLVRVRRERCENEYWEILEKPKDEGYQEGPEITSDSCP</sequence>
<dbReference type="GO" id="GO:0016042">
    <property type="term" value="P:lipid catabolic process"/>
    <property type="evidence" value="ECO:0007669"/>
    <property type="project" value="UniProtKB-UniRule"/>
</dbReference>
<dbReference type="GO" id="GO:0019369">
    <property type="term" value="P:arachidonate metabolic process"/>
    <property type="evidence" value="ECO:0007669"/>
    <property type="project" value="TreeGrafter"/>
</dbReference>
<reference evidence="7 8" key="1">
    <citation type="journal article" date="2018" name="IMA Fungus">
        <title>IMA Genome-F 9: Draft genome sequence of Annulohypoxylon stygium, Aspergillus mulundensis, Berkeleyomyces basicola (syn. Thielaviopsis basicola), Ceratocystis smalleyi, two Cercospora beticola strains, Coleophoma cylindrospora, Fusarium fracticaudum, Phialophora cf. hyalina, and Morchella septimelata.</title>
        <authorList>
            <person name="Wingfield B.D."/>
            <person name="Bills G.F."/>
            <person name="Dong Y."/>
            <person name="Huang W."/>
            <person name="Nel W.J."/>
            <person name="Swalarsk-Parry B.S."/>
            <person name="Vaghefi N."/>
            <person name="Wilken P.M."/>
            <person name="An Z."/>
            <person name="de Beer Z.W."/>
            <person name="De Vos L."/>
            <person name="Chen L."/>
            <person name="Duong T.A."/>
            <person name="Gao Y."/>
            <person name="Hammerbacher A."/>
            <person name="Kikkert J.R."/>
            <person name="Li Y."/>
            <person name="Li H."/>
            <person name="Li K."/>
            <person name="Li Q."/>
            <person name="Liu X."/>
            <person name="Ma X."/>
            <person name="Naidoo K."/>
            <person name="Pethybridge S.J."/>
            <person name="Sun J."/>
            <person name="Steenkamp E.T."/>
            <person name="van der Nest M.A."/>
            <person name="van Wyk S."/>
            <person name="Wingfield M.J."/>
            <person name="Xiong C."/>
            <person name="Yue Q."/>
            <person name="Zhang X."/>
        </authorList>
    </citation>
    <scope>NUCLEOTIDE SEQUENCE [LARGE SCALE GENOMIC DNA]</scope>
    <source>
        <strain evidence="7 8">BP6252</strain>
    </source>
</reference>
<evidence type="ECO:0000313" key="8">
    <source>
        <dbReference type="Proteomes" id="UP000256645"/>
    </source>
</evidence>
<accession>A0A3D8QAV3</accession>
<dbReference type="EMBL" id="PDLM01000017">
    <property type="protein sequence ID" value="RDW58614.1"/>
    <property type="molecule type" value="Genomic_DNA"/>
</dbReference>
<feature type="active site" description="Proton acceptor" evidence="4">
    <location>
        <position position="332"/>
    </location>
</feature>
<feature type="region of interest" description="Disordered" evidence="5">
    <location>
        <begin position="1"/>
        <end position="61"/>
    </location>
</feature>
<dbReference type="InterPro" id="IPR002641">
    <property type="entry name" value="PNPLA_dom"/>
</dbReference>
<comment type="caution">
    <text evidence="4">Lacks conserved residue(s) required for the propagation of feature annotation.</text>
</comment>
<keyword evidence="8" id="KW-1185">Reference proteome</keyword>
<evidence type="ECO:0000259" key="6">
    <source>
        <dbReference type="PROSITE" id="PS51635"/>
    </source>
</evidence>
<dbReference type="GO" id="GO:0046486">
    <property type="term" value="P:glycerolipid metabolic process"/>
    <property type="evidence" value="ECO:0007669"/>
    <property type="project" value="UniProtKB-ARBA"/>
</dbReference>
<evidence type="ECO:0000256" key="3">
    <source>
        <dbReference type="ARBA" id="ARBA00023098"/>
    </source>
</evidence>
<feature type="region of interest" description="Disordered" evidence="5">
    <location>
        <begin position="82"/>
        <end position="103"/>
    </location>
</feature>
<dbReference type="AlphaFoldDB" id="A0A3D8QAV3"/>
<feature type="short sequence motif" description="GXSXG" evidence="4">
    <location>
        <begin position="161"/>
        <end position="165"/>
    </location>
</feature>
<dbReference type="GO" id="GO:0047499">
    <property type="term" value="F:calcium-independent phospholipase A2 activity"/>
    <property type="evidence" value="ECO:0007669"/>
    <property type="project" value="TreeGrafter"/>
</dbReference>
<keyword evidence="3 4" id="KW-0443">Lipid metabolism</keyword>
<gene>
    <name evidence="7" type="ORF">BP6252_13090</name>
</gene>
<feature type="active site" description="Nucleophile" evidence="4">
    <location>
        <position position="163"/>
    </location>
</feature>
<proteinExistence type="predicted"/>
<feature type="short sequence motif" description="DGA/G" evidence="4">
    <location>
        <begin position="332"/>
        <end position="334"/>
    </location>
</feature>
<name>A0A3D8QAV3_9HELO</name>
<dbReference type="PANTHER" id="PTHR24185">
    <property type="entry name" value="CALCIUM-INDEPENDENT PHOSPHOLIPASE A2-GAMMA"/>
    <property type="match status" value="1"/>
</dbReference>
<dbReference type="PANTHER" id="PTHR24185:SF1">
    <property type="entry name" value="CALCIUM-INDEPENDENT PHOSPHOLIPASE A2-GAMMA"/>
    <property type="match status" value="1"/>
</dbReference>